<dbReference type="PANTHER" id="PTHR10578:SF85">
    <property type="entry name" value="L-LACTATE DEHYDROGENASE"/>
    <property type="match status" value="1"/>
</dbReference>
<evidence type="ECO:0000256" key="2">
    <source>
        <dbReference type="ARBA" id="ARBA00023002"/>
    </source>
</evidence>
<dbReference type="PROSITE" id="PS00557">
    <property type="entry name" value="FMN_HYDROXY_ACID_DH_1"/>
    <property type="match status" value="1"/>
</dbReference>
<reference evidence="5 6" key="1">
    <citation type="submission" date="2023-07" db="EMBL/GenBank/DDBJ databases">
        <title>Genomic Encyclopedia of Type Strains, Phase IV (KMG-IV): sequencing the most valuable type-strain genomes for metagenomic binning, comparative biology and taxonomic classification.</title>
        <authorList>
            <person name="Goeker M."/>
        </authorList>
    </citation>
    <scope>NUCLEOTIDE SEQUENCE [LARGE SCALE GENOMIC DNA]</scope>
    <source>
        <strain evidence="5 6">DSM 18695</strain>
    </source>
</reference>
<comment type="caution">
    <text evidence="5">The sequence shown here is derived from an EMBL/GenBank/DDBJ whole genome shotgun (WGS) entry which is preliminary data.</text>
</comment>
<proteinExistence type="inferred from homology"/>
<dbReference type="SUPFAM" id="SSF51395">
    <property type="entry name" value="FMN-linked oxidoreductases"/>
    <property type="match status" value="1"/>
</dbReference>
<dbReference type="CDD" id="cd02809">
    <property type="entry name" value="alpha_hydroxyacid_oxid_FMN"/>
    <property type="match status" value="1"/>
</dbReference>
<dbReference type="Pfam" id="PF01070">
    <property type="entry name" value="FMN_dh"/>
    <property type="match status" value="1"/>
</dbReference>
<evidence type="ECO:0000313" key="6">
    <source>
        <dbReference type="Proteomes" id="UP001228905"/>
    </source>
</evidence>
<dbReference type="EMBL" id="JAUSVS010000011">
    <property type="protein sequence ID" value="MDQ0466326.1"/>
    <property type="molecule type" value="Genomic_DNA"/>
</dbReference>
<dbReference type="RefSeq" id="WP_307352345.1">
    <property type="nucleotide sequence ID" value="NZ_JAUSVS010000011.1"/>
</dbReference>
<dbReference type="InterPro" id="IPR008259">
    <property type="entry name" value="FMN_hydac_DH_AS"/>
</dbReference>
<sequence>MTPACASDYRELARRRIPKVLFDYVDGGSYAETTLRRNVEDFEALALRQRVLRDVSRINLATELFGQPLSMPVVLSPIGMAGMYARRGEAQAARAAQGAGVPMCLSTLSVCDVEEVAKAAGAAPWYQLYVIKDRGYMEALLARVAAVGSPVLVLTVDLPVPGARYRDVRSGLFGGSSPFKGLKRAWDGVTHPDWLLDVMVRGGPLTFGNVAAAIPEAKGIMEFWPWVVKNFDPTLTWDDLEWVREHWKGPLVLKGVLDAEDAREARARGVDGIVVSNHGGRQLDGVMSGIGALPAIAEAVGDDMTVLMDGGVRSGLDVVKALASGAKGCFLGRNWAFALAARGGPGVAHMLSVMRQEMMMAMALTGCTDVRNAGREMLA</sequence>
<feature type="domain" description="FMN hydroxy acid dehydrogenase" evidence="4">
    <location>
        <begin position="1"/>
        <end position="379"/>
    </location>
</feature>
<dbReference type="InterPro" id="IPR037396">
    <property type="entry name" value="FMN_HAD"/>
</dbReference>
<dbReference type="PANTHER" id="PTHR10578">
    <property type="entry name" value="S -2-HYDROXY-ACID OXIDASE-RELATED"/>
    <property type="match status" value="1"/>
</dbReference>
<dbReference type="Proteomes" id="UP001228905">
    <property type="component" value="Unassembled WGS sequence"/>
</dbReference>
<dbReference type="GO" id="GO:0004460">
    <property type="term" value="F:L-lactate dehydrogenase (cytochrome) activity"/>
    <property type="evidence" value="ECO:0007669"/>
    <property type="project" value="UniProtKB-EC"/>
</dbReference>
<name>A0ABU0IWD3_9CAUL</name>
<dbReference type="InterPro" id="IPR012133">
    <property type="entry name" value="Alpha-hydoxy_acid_DH_FMN"/>
</dbReference>
<evidence type="ECO:0000259" key="4">
    <source>
        <dbReference type="PROSITE" id="PS51349"/>
    </source>
</evidence>
<dbReference type="Gene3D" id="3.20.20.70">
    <property type="entry name" value="Aldolase class I"/>
    <property type="match status" value="1"/>
</dbReference>
<dbReference type="NCBIfam" id="NF008398">
    <property type="entry name" value="PRK11197.1"/>
    <property type="match status" value="1"/>
</dbReference>
<keyword evidence="2 5" id="KW-0560">Oxidoreductase</keyword>
<dbReference type="PROSITE" id="PS51349">
    <property type="entry name" value="FMN_HYDROXY_ACID_DH_2"/>
    <property type="match status" value="1"/>
</dbReference>
<evidence type="ECO:0000256" key="1">
    <source>
        <dbReference type="ARBA" id="ARBA00001917"/>
    </source>
</evidence>
<protein>
    <submittedName>
        <fullName evidence="5">L-lactate dehydrogenase (Cytochrome)</fullName>
        <ecNumber evidence="5">1.1.2.3</ecNumber>
    </submittedName>
</protein>
<comment type="similarity">
    <text evidence="3">Belongs to the FMN-dependent alpha-hydroxy acid dehydrogenase family.</text>
</comment>
<dbReference type="EC" id="1.1.2.3" evidence="5"/>
<gene>
    <name evidence="5" type="ORF">QO010_004119</name>
</gene>
<keyword evidence="6" id="KW-1185">Reference proteome</keyword>
<dbReference type="InterPro" id="IPR013785">
    <property type="entry name" value="Aldolase_TIM"/>
</dbReference>
<evidence type="ECO:0000313" key="5">
    <source>
        <dbReference type="EMBL" id="MDQ0466326.1"/>
    </source>
</evidence>
<accession>A0ABU0IWD3</accession>
<dbReference type="PIRSF" id="PIRSF000138">
    <property type="entry name" value="Al-hdrx_acd_dh"/>
    <property type="match status" value="1"/>
</dbReference>
<organism evidence="5 6">
    <name type="scientific">Caulobacter ginsengisoli</name>
    <dbReference type="NCBI Taxonomy" id="400775"/>
    <lineage>
        <taxon>Bacteria</taxon>
        <taxon>Pseudomonadati</taxon>
        <taxon>Pseudomonadota</taxon>
        <taxon>Alphaproteobacteria</taxon>
        <taxon>Caulobacterales</taxon>
        <taxon>Caulobacteraceae</taxon>
        <taxon>Caulobacter</taxon>
    </lineage>
</organism>
<dbReference type="InterPro" id="IPR000262">
    <property type="entry name" value="FMN-dep_DH"/>
</dbReference>
<evidence type="ECO:0000256" key="3">
    <source>
        <dbReference type="ARBA" id="ARBA00024042"/>
    </source>
</evidence>
<comment type="cofactor">
    <cofactor evidence="1">
        <name>FMN</name>
        <dbReference type="ChEBI" id="CHEBI:58210"/>
    </cofactor>
</comment>